<dbReference type="AlphaFoldDB" id="A0A414RYB6"/>
<dbReference type="EMBL" id="QRHW01000041">
    <property type="protein sequence ID" value="RHG03801.1"/>
    <property type="molecule type" value="Genomic_DNA"/>
</dbReference>
<organism evidence="1 2">
    <name type="scientific">Dorea longicatena</name>
    <dbReference type="NCBI Taxonomy" id="88431"/>
    <lineage>
        <taxon>Bacteria</taxon>
        <taxon>Bacillati</taxon>
        <taxon>Bacillota</taxon>
        <taxon>Clostridia</taxon>
        <taxon>Lachnospirales</taxon>
        <taxon>Lachnospiraceae</taxon>
        <taxon>Dorea</taxon>
    </lineage>
</organism>
<proteinExistence type="predicted"/>
<evidence type="ECO:0000313" key="1">
    <source>
        <dbReference type="EMBL" id="RHG03801.1"/>
    </source>
</evidence>
<reference evidence="1 2" key="1">
    <citation type="submission" date="2018-08" db="EMBL/GenBank/DDBJ databases">
        <title>A genome reference for cultivated species of the human gut microbiota.</title>
        <authorList>
            <person name="Zou Y."/>
            <person name="Xue W."/>
            <person name="Luo G."/>
        </authorList>
    </citation>
    <scope>NUCLEOTIDE SEQUENCE [LARGE SCALE GENOMIC DNA]</scope>
    <source>
        <strain evidence="1 2">AM23-13</strain>
    </source>
</reference>
<gene>
    <name evidence="1" type="ORF">DW641_14730</name>
</gene>
<accession>A0A414RYB6</accession>
<dbReference type="Proteomes" id="UP000284112">
    <property type="component" value="Unassembled WGS sequence"/>
</dbReference>
<name>A0A414RYB6_9FIRM</name>
<protein>
    <submittedName>
        <fullName evidence="1">Uncharacterized protein</fullName>
    </submittedName>
</protein>
<sequence>MPHGLSPFKKTFCVVFQELPRVFWHMLGYVDRFRCIQFSYMGCYTLTMIKNFDAVLSRTDIYLFTNKFIWHRILAIFNRHEIIRLYGGS</sequence>
<evidence type="ECO:0000313" key="2">
    <source>
        <dbReference type="Proteomes" id="UP000284112"/>
    </source>
</evidence>
<comment type="caution">
    <text evidence="1">The sequence shown here is derived from an EMBL/GenBank/DDBJ whole genome shotgun (WGS) entry which is preliminary data.</text>
</comment>